<dbReference type="AlphaFoldDB" id="A0A0E9SYY3"/>
<protein>
    <submittedName>
        <fullName evidence="1">Uncharacterized protein</fullName>
    </submittedName>
</protein>
<evidence type="ECO:0000313" key="1">
    <source>
        <dbReference type="EMBL" id="JAH46467.1"/>
    </source>
</evidence>
<reference evidence="1" key="2">
    <citation type="journal article" date="2015" name="Fish Shellfish Immunol.">
        <title>Early steps in the European eel (Anguilla anguilla)-Vibrio vulnificus interaction in the gills: Role of the RtxA13 toxin.</title>
        <authorList>
            <person name="Callol A."/>
            <person name="Pajuelo D."/>
            <person name="Ebbesson L."/>
            <person name="Teles M."/>
            <person name="MacKenzie S."/>
            <person name="Amaro C."/>
        </authorList>
    </citation>
    <scope>NUCLEOTIDE SEQUENCE</scope>
</reference>
<name>A0A0E9SYY3_ANGAN</name>
<proteinExistence type="predicted"/>
<accession>A0A0E9SYY3</accession>
<dbReference type="EMBL" id="GBXM01062110">
    <property type="protein sequence ID" value="JAH46467.1"/>
    <property type="molecule type" value="Transcribed_RNA"/>
</dbReference>
<organism evidence="1">
    <name type="scientific">Anguilla anguilla</name>
    <name type="common">European freshwater eel</name>
    <name type="synonym">Muraena anguilla</name>
    <dbReference type="NCBI Taxonomy" id="7936"/>
    <lineage>
        <taxon>Eukaryota</taxon>
        <taxon>Metazoa</taxon>
        <taxon>Chordata</taxon>
        <taxon>Craniata</taxon>
        <taxon>Vertebrata</taxon>
        <taxon>Euteleostomi</taxon>
        <taxon>Actinopterygii</taxon>
        <taxon>Neopterygii</taxon>
        <taxon>Teleostei</taxon>
        <taxon>Anguilliformes</taxon>
        <taxon>Anguillidae</taxon>
        <taxon>Anguilla</taxon>
    </lineage>
</organism>
<sequence>MGALFKAFLCNCLACLTHTTH</sequence>
<reference evidence="1" key="1">
    <citation type="submission" date="2014-11" db="EMBL/GenBank/DDBJ databases">
        <authorList>
            <person name="Amaro Gonzalez C."/>
        </authorList>
    </citation>
    <scope>NUCLEOTIDE SEQUENCE</scope>
</reference>